<sequence>MKTQIQWKTYWENQLEPGDHAELAEFFRNTYGAVGAWNVKHFKGSRSWAGARPELRIIGHDERGVAAHFGVLRRFIRLGAIDQLVAEVGLYAVRPDLQRSGIGYQSGINVMIPTLLDLKVPFGFGTVRHELREHVEKASAALMIVSGVRVRSTDLWDKSKTCVEDLLVLVIPLERAVDEWPAGELIDRNGPEL</sequence>
<accession>A0A1C3NZ95</accession>
<evidence type="ECO:0000313" key="5">
    <source>
        <dbReference type="EMBL" id="SBW22889.1"/>
    </source>
</evidence>
<evidence type="ECO:0000313" key="6">
    <source>
        <dbReference type="EMBL" id="SCV11745.1"/>
    </source>
</evidence>
<dbReference type="Gene3D" id="3.40.630.30">
    <property type="match status" value="1"/>
</dbReference>
<evidence type="ECO:0000256" key="4">
    <source>
        <dbReference type="ARBA" id="ARBA00022679"/>
    </source>
</evidence>
<proteinExistence type="inferred from homology"/>
<dbReference type="InterPro" id="IPR016181">
    <property type="entry name" value="Acyl_CoA_acyltransferase"/>
</dbReference>
<gene>
    <name evidence="5" type="primary">nodA1</name>
    <name evidence="5" type="ORF">FDG2_3272</name>
    <name evidence="6" type="ORF">FDG2_6010</name>
</gene>
<organism evidence="5 7">
    <name type="scientific">Candidatus Protofrankia californiensis</name>
    <dbReference type="NCBI Taxonomy" id="1839754"/>
    <lineage>
        <taxon>Bacteria</taxon>
        <taxon>Bacillati</taxon>
        <taxon>Actinomycetota</taxon>
        <taxon>Actinomycetes</taxon>
        <taxon>Frankiales</taxon>
        <taxon>Frankiaceae</taxon>
        <taxon>Protofrankia</taxon>
    </lineage>
</organism>
<comment type="similarity">
    <text evidence="1">Belongs to the NodA family.</text>
</comment>
<dbReference type="AlphaFoldDB" id="A0A1C3NZ95"/>
<dbReference type="InterPro" id="IPR003484">
    <property type="entry name" value="NodA"/>
</dbReference>
<evidence type="ECO:0000256" key="1">
    <source>
        <dbReference type="ARBA" id="ARBA00010227"/>
    </source>
</evidence>
<keyword evidence="4 5" id="KW-0808">Transferase</keyword>
<keyword evidence="7" id="KW-1185">Reference proteome</keyword>
<protein>
    <recommendedName>
        <fullName evidence="2">Nodulation protein A</fullName>
    </recommendedName>
</protein>
<name>A0A1C3NZ95_9ACTN</name>
<dbReference type="Pfam" id="PF02474">
    <property type="entry name" value="NodA"/>
    <property type="match status" value="1"/>
</dbReference>
<dbReference type="GO" id="GO:0016746">
    <property type="term" value="F:acyltransferase activity"/>
    <property type="evidence" value="ECO:0007669"/>
    <property type="project" value="UniProtKB-KW"/>
</dbReference>
<dbReference type="InterPro" id="IPR020567">
    <property type="entry name" value="Nodulation_prot_NodA_CS"/>
</dbReference>
<dbReference type="SUPFAM" id="SSF55729">
    <property type="entry name" value="Acyl-CoA N-acyltransferases (Nat)"/>
    <property type="match status" value="1"/>
</dbReference>
<evidence type="ECO:0000256" key="2">
    <source>
        <dbReference type="ARBA" id="ARBA00014632"/>
    </source>
</evidence>
<dbReference type="PROSITE" id="PS01349">
    <property type="entry name" value="NODA"/>
    <property type="match status" value="1"/>
</dbReference>
<dbReference type="EMBL" id="LT622247">
    <property type="protein sequence ID" value="SCV11745.1"/>
    <property type="molecule type" value="Genomic_DNA"/>
</dbReference>
<dbReference type="NCBIfam" id="TIGR04245">
    <property type="entry name" value="nodulat_NodA"/>
    <property type="match status" value="1"/>
</dbReference>
<evidence type="ECO:0000313" key="7">
    <source>
        <dbReference type="Proteomes" id="UP000199013"/>
    </source>
</evidence>
<dbReference type="GO" id="GO:0005829">
    <property type="term" value="C:cytosol"/>
    <property type="evidence" value="ECO:0007669"/>
    <property type="project" value="InterPro"/>
</dbReference>
<keyword evidence="5" id="KW-0012">Acyltransferase</keyword>
<dbReference type="EMBL" id="FLUV01001379">
    <property type="protein sequence ID" value="SBW22889.1"/>
    <property type="molecule type" value="Genomic_DNA"/>
</dbReference>
<reference evidence="5" key="2">
    <citation type="submission" date="2016-02" db="EMBL/GenBank/DDBJ databases">
        <authorList>
            <person name="Wen L."/>
            <person name="He K."/>
            <person name="Yang H."/>
        </authorList>
    </citation>
    <scope>NUCLEOTIDE SEQUENCE [LARGE SCALE GENOMIC DNA]</scope>
    <source>
        <strain evidence="5">Dg2</strain>
    </source>
</reference>
<keyword evidence="3" id="KW-0963">Cytoplasm</keyword>
<dbReference type="Proteomes" id="UP000199013">
    <property type="component" value="Unassembled WGS sequence"/>
</dbReference>
<evidence type="ECO:0000256" key="3">
    <source>
        <dbReference type="ARBA" id="ARBA00022490"/>
    </source>
</evidence>
<reference evidence="6" key="3">
    <citation type="submission" date="2016-08" db="EMBL/GenBank/DDBJ databases">
        <title>Draft genome sequence of Frankia sp. Dg2.</title>
        <authorList>
            <person name="Wibberg D."/>
            <person name="Pawlowski K."/>
            <person name="Kalinowski J."/>
        </authorList>
    </citation>
    <scope>NUCLEOTIDE SEQUENCE</scope>
    <source>
        <strain evidence="6">Dg2</strain>
    </source>
</reference>
<reference evidence="7" key="1">
    <citation type="submission" date="2016-02" db="EMBL/GenBank/DDBJ databases">
        <authorList>
            <person name="Wibberg D."/>
        </authorList>
    </citation>
    <scope>NUCLEOTIDE SEQUENCE [LARGE SCALE GENOMIC DNA]</scope>
</reference>